<accession>A0A9P6A3D8</accession>
<organism evidence="2 3">
    <name type="scientific">Pleurotus eryngii</name>
    <name type="common">Boletus of the steppes</name>
    <dbReference type="NCBI Taxonomy" id="5323"/>
    <lineage>
        <taxon>Eukaryota</taxon>
        <taxon>Fungi</taxon>
        <taxon>Dikarya</taxon>
        <taxon>Basidiomycota</taxon>
        <taxon>Agaricomycotina</taxon>
        <taxon>Agaricomycetes</taxon>
        <taxon>Agaricomycetidae</taxon>
        <taxon>Agaricales</taxon>
        <taxon>Pleurotineae</taxon>
        <taxon>Pleurotaceae</taxon>
        <taxon>Pleurotus</taxon>
    </lineage>
</organism>
<reference evidence="2" key="1">
    <citation type="submission" date="2020-11" db="EMBL/GenBank/DDBJ databases">
        <authorList>
            <consortium name="DOE Joint Genome Institute"/>
            <person name="Ahrendt S."/>
            <person name="Riley R."/>
            <person name="Andreopoulos W."/>
            <person name="Labutti K."/>
            <person name="Pangilinan J."/>
            <person name="Ruiz-Duenas F.J."/>
            <person name="Barrasa J.M."/>
            <person name="Sanchez-Garcia M."/>
            <person name="Camarero S."/>
            <person name="Miyauchi S."/>
            <person name="Serrano A."/>
            <person name="Linde D."/>
            <person name="Babiker R."/>
            <person name="Drula E."/>
            <person name="Ayuso-Fernandez I."/>
            <person name="Pacheco R."/>
            <person name="Padilla G."/>
            <person name="Ferreira P."/>
            <person name="Barriuso J."/>
            <person name="Kellner H."/>
            <person name="Castanera R."/>
            <person name="Alfaro M."/>
            <person name="Ramirez L."/>
            <person name="Pisabarro A.G."/>
            <person name="Kuo A."/>
            <person name="Tritt A."/>
            <person name="Lipzen A."/>
            <person name="He G."/>
            <person name="Yan M."/>
            <person name="Ng V."/>
            <person name="Cullen D."/>
            <person name="Martin F."/>
            <person name="Rosso M.-N."/>
            <person name="Henrissat B."/>
            <person name="Hibbett D."/>
            <person name="Martinez A.T."/>
            <person name="Grigoriev I.V."/>
        </authorList>
    </citation>
    <scope>NUCLEOTIDE SEQUENCE</scope>
    <source>
        <strain evidence="2">ATCC 90797</strain>
    </source>
</reference>
<sequence length="56" mass="6578">MHIHRRALTTFLQIATGSGSYGEFRITRRMQKNPRRQDHESPRSFFREFGGLTNSP</sequence>
<evidence type="ECO:0000313" key="3">
    <source>
        <dbReference type="Proteomes" id="UP000807025"/>
    </source>
</evidence>
<evidence type="ECO:0000313" key="2">
    <source>
        <dbReference type="EMBL" id="KAF9499173.1"/>
    </source>
</evidence>
<keyword evidence="3" id="KW-1185">Reference proteome</keyword>
<dbReference type="AlphaFoldDB" id="A0A9P6A3D8"/>
<proteinExistence type="predicted"/>
<feature type="region of interest" description="Disordered" evidence="1">
    <location>
        <begin position="29"/>
        <end position="56"/>
    </location>
</feature>
<protein>
    <submittedName>
        <fullName evidence="2">Uncharacterized protein</fullName>
    </submittedName>
</protein>
<evidence type="ECO:0000256" key="1">
    <source>
        <dbReference type="SAM" id="MobiDB-lite"/>
    </source>
</evidence>
<feature type="compositionally biased region" description="Basic and acidic residues" evidence="1">
    <location>
        <begin position="35"/>
        <end position="46"/>
    </location>
</feature>
<gene>
    <name evidence="2" type="ORF">BDN71DRAFT_1442210</name>
</gene>
<name>A0A9P6A3D8_PLEER</name>
<dbReference type="EMBL" id="MU154533">
    <property type="protein sequence ID" value="KAF9499173.1"/>
    <property type="molecule type" value="Genomic_DNA"/>
</dbReference>
<comment type="caution">
    <text evidence="2">The sequence shown here is derived from an EMBL/GenBank/DDBJ whole genome shotgun (WGS) entry which is preliminary data.</text>
</comment>
<dbReference type="Proteomes" id="UP000807025">
    <property type="component" value="Unassembled WGS sequence"/>
</dbReference>